<gene>
    <name evidence="20" type="ORF">HDF12_001911</name>
</gene>
<feature type="binding site" evidence="14">
    <location>
        <begin position="27"/>
        <end position="30"/>
    </location>
    <ligand>
        <name>UDP-alpha-D-glucose</name>
        <dbReference type="ChEBI" id="CHEBI:58885"/>
        <note>ligand shared between dimeric partners</note>
    </ligand>
</feature>
<feature type="binding site" evidence="16">
    <location>
        <position position="284"/>
    </location>
    <ligand>
        <name>Fe cation</name>
        <dbReference type="ChEBI" id="CHEBI:24875"/>
    </ligand>
</feature>
<keyword evidence="10 17" id="KW-0299">Galactose metabolism</keyword>
<dbReference type="GO" id="GO:0005737">
    <property type="term" value="C:cytoplasm"/>
    <property type="evidence" value="ECO:0007669"/>
    <property type="project" value="TreeGrafter"/>
</dbReference>
<feature type="binding site" evidence="14">
    <location>
        <begin position="314"/>
        <end position="315"/>
    </location>
    <ligand>
        <name>UDP-alpha-D-glucose</name>
        <dbReference type="ChEBI" id="CHEBI:58885"/>
        <note>ligand shared between dimeric partners</note>
    </ligand>
</feature>
<dbReference type="InterPro" id="IPR005849">
    <property type="entry name" value="GalP_Utransf_N"/>
</dbReference>
<dbReference type="PIRSF" id="PIRSF000808">
    <property type="entry name" value="GalT"/>
    <property type="match status" value="1"/>
</dbReference>
<evidence type="ECO:0000256" key="2">
    <source>
        <dbReference type="ARBA" id="ARBA00004947"/>
    </source>
</evidence>
<feature type="active site" description="Tele-UMP-histidine intermediate" evidence="13">
    <location>
        <position position="169"/>
    </location>
</feature>
<proteinExistence type="inferred from homology"/>
<dbReference type="Pfam" id="PF02744">
    <property type="entry name" value="GalP_UDP_tr_C"/>
    <property type="match status" value="1"/>
</dbReference>
<dbReference type="Gene3D" id="3.30.428.10">
    <property type="entry name" value="HIT-like"/>
    <property type="match status" value="2"/>
</dbReference>
<evidence type="ECO:0000256" key="14">
    <source>
        <dbReference type="PIRSR" id="PIRSR000808-2"/>
    </source>
</evidence>
<evidence type="ECO:0000256" key="5">
    <source>
        <dbReference type="ARBA" id="ARBA00016340"/>
    </source>
</evidence>
<dbReference type="UniPathway" id="UPA00214"/>
<feature type="domain" description="Galactose-1-phosphate uridyl transferase N-terminal" evidence="18">
    <location>
        <begin position="7"/>
        <end position="179"/>
    </location>
</feature>
<dbReference type="PROSITE" id="PS00117">
    <property type="entry name" value="GAL_P_UDP_TRANSF_I"/>
    <property type="match status" value="1"/>
</dbReference>
<dbReference type="AlphaFoldDB" id="A0A7Y9NLD4"/>
<evidence type="ECO:0000256" key="13">
    <source>
        <dbReference type="PIRSR" id="PIRSR000808-1"/>
    </source>
</evidence>
<feature type="binding site" description="in other chain" evidence="14">
    <location>
        <position position="60"/>
    </location>
    <ligand>
        <name>UDP-alpha-D-glucose</name>
        <dbReference type="ChEBI" id="CHEBI:58885"/>
        <note>ligand shared between dimeric partners</note>
    </ligand>
</feature>
<dbReference type="GO" id="GO:0008270">
    <property type="term" value="F:zinc ion binding"/>
    <property type="evidence" value="ECO:0007669"/>
    <property type="project" value="InterPro"/>
</dbReference>
<keyword evidence="11 17" id="KW-0119">Carbohydrate metabolism</keyword>
<dbReference type="InterPro" id="IPR019779">
    <property type="entry name" value="GalP_UDPtransf1_His-AS"/>
</dbReference>
<protein>
    <recommendedName>
        <fullName evidence="5 12">Galactose-1-phosphate uridylyltransferase</fullName>
        <ecNumber evidence="4 12">2.7.7.12</ecNumber>
    </recommendedName>
</protein>
<dbReference type="CDD" id="cd00608">
    <property type="entry name" value="GalT"/>
    <property type="match status" value="1"/>
</dbReference>
<dbReference type="InterPro" id="IPR036265">
    <property type="entry name" value="HIT-like_sf"/>
</dbReference>
<keyword evidence="6 17" id="KW-0808">Transferase</keyword>
<comment type="catalytic activity">
    <reaction evidence="1 17">
        <text>alpha-D-galactose 1-phosphate + UDP-alpha-D-glucose = alpha-D-glucose 1-phosphate + UDP-alpha-D-galactose</text>
        <dbReference type="Rhea" id="RHEA:13989"/>
        <dbReference type="ChEBI" id="CHEBI:58336"/>
        <dbReference type="ChEBI" id="CHEBI:58601"/>
        <dbReference type="ChEBI" id="CHEBI:58885"/>
        <dbReference type="ChEBI" id="CHEBI:66914"/>
        <dbReference type="EC" id="2.7.7.12"/>
    </reaction>
</comment>
<dbReference type="FunFam" id="3.30.428.10:FF:000002">
    <property type="entry name" value="Galactose-1-phosphate uridylyltransferase"/>
    <property type="match status" value="1"/>
</dbReference>
<evidence type="ECO:0000256" key="15">
    <source>
        <dbReference type="PIRSR" id="PIRSR000808-3"/>
    </source>
</evidence>
<evidence type="ECO:0000256" key="6">
    <source>
        <dbReference type="ARBA" id="ARBA00022679"/>
    </source>
</evidence>
<dbReference type="Proteomes" id="UP000534186">
    <property type="component" value="Unassembled WGS sequence"/>
</dbReference>
<comment type="pathway">
    <text evidence="2 17">Carbohydrate metabolism; galactose metabolism.</text>
</comment>
<dbReference type="PANTHER" id="PTHR11943:SF1">
    <property type="entry name" value="GALACTOSE-1-PHOSPHATE URIDYLYLTRANSFERASE"/>
    <property type="match status" value="1"/>
</dbReference>
<feature type="binding site" description="in other chain" evidence="14">
    <location>
        <position position="156"/>
    </location>
    <ligand>
        <name>UDP-alpha-D-glucose</name>
        <dbReference type="ChEBI" id="CHEBI:58885"/>
        <note>ligand shared between dimeric partners</note>
    </ligand>
</feature>
<feature type="binding site" description="in other chain" evidence="14">
    <location>
        <position position="326"/>
    </location>
    <ligand>
        <name>UDP-alpha-D-glucose</name>
        <dbReference type="ChEBI" id="CHEBI:58885"/>
        <note>ligand shared between dimeric partners</note>
    </ligand>
</feature>
<feature type="binding site" description="in other chain" evidence="14">
    <location>
        <begin position="162"/>
        <end position="164"/>
    </location>
    <ligand>
        <name>UDP-alpha-D-glucose</name>
        <dbReference type="ChEBI" id="CHEBI:58885"/>
        <note>ligand shared between dimeric partners</note>
    </ligand>
</feature>
<feature type="binding site" description="in other chain" evidence="14">
    <location>
        <begin position="76"/>
        <end position="77"/>
    </location>
    <ligand>
        <name>UDP-alpha-D-glucose</name>
        <dbReference type="ChEBI" id="CHEBI:58885"/>
        <note>ligand shared between dimeric partners</note>
    </ligand>
</feature>
<dbReference type="InterPro" id="IPR001937">
    <property type="entry name" value="GalP_UDPtransf1"/>
</dbReference>
<name>A0A7Y9NLD4_9BACT</name>
<evidence type="ECO:0000256" key="8">
    <source>
        <dbReference type="ARBA" id="ARBA00022723"/>
    </source>
</evidence>
<feature type="binding site" evidence="14">
    <location>
        <begin position="319"/>
        <end position="320"/>
    </location>
    <ligand>
        <name>UDP-alpha-D-glucose</name>
        <dbReference type="ChEBI" id="CHEBI:58885"/>
        <note>ligand shared between dimeric partners</note>
    </ligand>
</feature>
<sequence length="354" mass="39998">MISLAQQNPHRRFNPLKREWVLVSPHRTQRPWQGQTEAKTAEVALTYDPTCYLCPGNVRAGGVRTDKYTTTYVFENDFAALKPDAPQFSSDEGGKGLLLAEGESGVCRVICFSPRHDLTLAKMSVPEICSVVDVWSEQYAELGARDDIRYVQIFENRGAMMGASNPHPHGQLWASRSVPDEVVSELAGQREYLAKNQAVLLCEYQKLEESLGERVVAKNESFLAVVPFWAVWPFEVMILPRRHVTTLQEFTETERSDFAAILHSVTTTYDQVFDTPFPYSMGLHPAPCDGEQHPEWQFHVHFYPPLLRSATVRKFMVGYELLGSPQRDLTPESAATTLREAHLRTLPLSGTNEK</sequence>
<evidence type="ECO:0000256" key="4">
    <source>
        <dbReference type="ARBA" id="ARBA00012384"/>
    </source>
</evidence>
<accession>A0A7Y9NLD4</accession>
<feature type="binding site" description="in other chain" evidence="14">
    <location>
        <position position="171"/>
    </location>
    <ligand>
        <name>UDP-alpha-D-glucose</name>
        <dbReference type="ChEBI" id="CHEBI:58885"/>
        <note>ligand shared between dimeric partners</note>
    </ligand>
</feature>
<dbReference type="EMBL" id="JACCCV010000001">
    <property type="protein sequence ID" value="NYF51546.1"/>
    <property type="molecule type" value="Genomic_DNA"/>
</dbReference>
<comment type="caution">
    <text evidence="20">The sequence shown here is derived from an EMBL/GenBank/DDBJ whole genome shotgun (WGS) entry which is preliminary data.</text>
</comment>
<dbReference type="InterPro" id="IPR005850">
    <property type="entry name" value="GalP_Utransf_C"/>
</dbReference>
<evidence type="ECO:0000313" key="21">
    <source>
        <dbReference type="Proteomes" id="UP000534186"/>
    </source>
</evidence>
<dbReference type="FunFam" id="3.30.428.10:FF:000001">
    <property type="entry name" value="Galactose-1-phosphate uridylyltransferase"/>
    <property type="match status" value="1"/>
</dbReference>
<evidence type="ECO:0000256" key="10">
    <source>
        <dbReference type="ARBA" id="ARBA00023144"/>
    </source>
</evidence>
<evidence type="ECO:0000256" key="9">
    <source>
        <dbReference type="ARBA" id="ARBA00022833"/>
    </source>
</evidence>
<evidence type="ECO:0000259" key="19">
    <source>
        <dbReference type="Pfam" id="PF02744"/>
    </source>
</evidence>
<comment type="cofactor">
    <cofactor evidence="16">
        <name>Fe cation</name>
        <dbReference type="ChEBI" id="CHEBI:24875"/>
    </cofactor>
    <text evidence="16">Binds 1 Fe cation per subunit.</text>
</comment>
<evidence type="ECO:0000256" key="3">
    <source>
        <dbReference type="ARBA" id="ARBA00010951"/>
    </source>
</evidence>
<feature type="binding site" evidence="15">
    <location>
        <position position="116"/>
    </location>
    <ligand>
        <name>Zn(2+)</name>
        <dbReference type="ChEBI" id="CHEBI:29105"/>
    </ligand>
</feature>
<evidence type="ECO:0000256" key="7">
    <source>
        <dbReference type="ARBA" id="ARBA00022695"/>
    </source>
</evidence>
<keyword evidence="9 15" id="KW-0862">Zinc</keyword>
<comment type="similarity">
    <text evidence="3 17">Belongs to the galactose-1-phosphate uridylyltransferase type 1 family.</text>
</comment>
<evidence type="ECO:0000313" key="20">
    <source>
        <dbReference type="EMBL" id="NYF51546.1"/>
    </source>
</evidence>
<dbReference type="EC" id="2.7.7.12" evidence="4 12"/>
<evidence type="ECO:0000256" key="12">
    <source>
        <dbReference type="NCBIfam" id="TIGR00209"/>
    </source>
</evidence>
<comment type="cofactor">
    <cofactor evidence="15">
        <name>Zn(2+)</name>
        <dbReference type="ChEBI" id="CHEBI:29105"/>
    </cofactor>
    <text evidence="15">Binds 1 zinc ion per subunit.</text>
</comment>
<evidence type="ECO:0000259" key="18">
    <source>
        <dbReference type="Pfam" id="PF01087"/>
    </source>
</evidence>
<feature type="binding site" evidence="15">
    <location>
        <position position="167"/>
    </location>
    <ligand>
        <name>Zn(2+)</name>
        <dbReference type="ChEBI" id="CHEBI:29105"/>
    </ligand>
</feature>
<feature type="binding site" evidence="15">
    <location>
        <position position="51"/>
    </location>
    <ligand>
        <name>Zn(2+)</name>
        <dbReference type="ChEBI" id="CHEBI:29105"/>
    </ligand>
</feature>
<dbReference type="NCBIfam" id="NF008724">
    <property type="entry name" value="PRK11720.1"/>
    <property type="match status" value="1"/>
</dbReference>
<evidence type="ECO:0000256" key="1">
    <source>
        <dbReference type="ARBA" id="ARBA00001107"/>
    </source>
</evidence>
<dbReference type="GO" id="GO:0033499">
    <property type="term" value="P:galactose catabolic process via UDP-galactose, Leloir pathway"/>
    <property type="evidence" value="ECO:0007669"/>
    <property type="project" value="TreeGrafter"/>
</dbReference>
<dbReference type="Pfam" id="PF01087">
    <property type="entry name" value="GalP_UDP_transf"/>
    <property type="match status" value="1"/>
</dbReference>
<dbReference type="NCBIfam" id="TIGR00209">
    <property type="entry name" value="galT_1"/>
    <property type="match status" value="1"/>
</dbReference>
<feature type="binding site" evidence="15">
    <location>
        <position position="54"/>
    </location>
    <ligand>
        <name>Zn(2+)</name>
        <dbReference type="ChEBI" id="CHEBI:29105"/>
    </ligand>
</feature>
<evidence type="ECO:0000256" key="16">
    <source>
        <dbReference type="PIRSR" id="PIRSR000808-4"/>
    </source>
</evidence>
<reference evidence="20 21" key="1">
    <citation type="submission" date="2020-07" db="EMBL/GenBank/DDBJ databases">
        <title>Genomic Encyclopedia of Type Strains, Phase IV (KMG-V): Genome sequencing to study the core and pangenomes of soil and plant-associated prokaryotes.</title>
        <authorList>
            <person name="Whitman W."/>
        </authorList>
    </citation>
    <scope>NUCLEOTIDE SEQUENCE [LARGE SCALE GENOMIC DNA]</scope>
    <source>
        <strain evidence="20 21">M8UP30</strain>
    </source>
</reference>
<evidence type="ECO:0000256" key="11">
    <source>
        <dbReference type="ARBA" id="ARBA00023277"/>
    </source>
</evidence>
<dbReference type="GO" id="GO:0008108">
    <property type="term" value="F:UDP-glucose:hexose-1-phosphate uridylyltransferase activity"/>
    <property type="evidence" value="ECO:0007669"/>
    <property type="project" value="UniProtKB-UniRule"/>
</dbReference>
<keyword evidence="7 17" id="KW-0548">Nucleotidyltransferase</keyword>
<keyword evidence="16" id="KW-0408">Iron</keyword>
<dbReference type="SUPFAM" id="SSF54197">
    <property type="entry name" value="HIT-like"/>
    <property type="match status" value="2"/>
</dbReference>
<keyword evidence="8 15" id="KW-0479">Metal-binding</keyword>
<feature type="binding site" evidence="16">
    <location>
        <position position="185"/>
    </location>
    <ligand>
        <name>Fe cation</name>
        <dbReference type="ChEBI" id="CHEBI:24875"/>
    </ligand>
</feature>
<feature type="domain" description="Galactose-1-phosphate uridyl transferase C-terminal" evidence="19">
    <location>
        <begin position="188"/>
        <end position="340"/>
    </location>
</feature>
<dbReference type="PANTHER" id="PTHR11943">
    <property type="entry name" value="GALACTOSE-1-PHOSPHATE URIDYLYLTRANSFERASE"/>
    <property type="match status" value="1"/>
</dbReference>
<feature type="binding site" evidence="16">
    <location>
        <position position="299"/>
    </location>
    <ligand>
        <name>Fe cation</name>
        <dbReference type="ChEBI" id="CHEBI:24875"/>
    </ligand>
</feature>
<evidence type="ECO:0000256" key="17">
    <source>
        <dbReference type="RuleBase" id="RU000506"/>
    </source>
</evidence>
<organism evidence="20 21">
    <name type="scientific">Tunturiibacter lichenicola</name>
    <dbReference type="NCBI Taxonomy" id="2051959"/>
    <lineage>
        <taxon>Bacteria</taxon>
        <taxon>Pseudomonadati</taxon>
        <taxon>Acidobacteriota</taxon>
        <taxon>Terriglobia</taxon>
        <taxon>Terriglobales</taxon>
        <taxon>Acidobacteriaceae</taxon>
        <taxon>Tunturiibacter</taxon>
    </lineage>
</organism>
<feature type="binding site" evidence="16">
    <location>
        <position position="301"/>
    </location>
    <ligand>
        <name>Fe cation</name>
        <dbReference type="ChEBI" id="CHEBI:24875"/>
    </ligand>
</feature>